<dbReference type="PANTHER" id="PTHR11480">
    <property type="entry name" value="SAPOSIN-RELATED"/>
    <property type="match status" value="1"/>
</dbReference>
<dbReference type="GO" id="GO:0006665">
    <property type="term" value="P:sphingolipid metabolic process"/>
    <property type="evidence" value="ECO:0007669"/>
    <property type="project" value="InterPro"/>
</dbReference>
<feature type="domain" description="Saposin A-type" evidence="9">
    <location>
        <begin position="28"/>
        <end position="68"/>
    </location>
</feature>
<dbReference type="Pfam" id="PF05184">
    <property type="entry name" value="SapB_1"/>
    <property type="match status" value="4"/>
</dbReference>
<evidence type="ECO:0000259" key="8">
    <source>
        <dbReference type="PROSITE" id="PS50015"/>
    </source>
</evidence>
<dbReference type="PRINTS" id="PR01797">
    <property type="entry name" value="SAPOSIN"/>
</dbReference>
<dbReference type="PROSITE" id="PS51257">
    <property type="entry name" value="PROKAR_LIPOPROTEIN"/>
    <property type="match status" value="1"/>
</dbReference>
<evidence type="ECO:0000256" key="7">
    <source>
        <dbReference type="SAM" id="SignalP"/>
    </source>
</evidence>
<evidence type="ECO:0000256" key="5">
    <source>
        <dbReference type="ARBA" id="ARBA00023157"/>
    </source>
</evidence>
<feature type="domain" description="Saposin B-type" evidence="8">
    <location>
        <begin position="583"/>
        <end position="664"/>
    </location>
</feature>
<sequence>MKGICASTLLVFGLLSLGSCSVLVKNHGKDRNPSCYKGPEYWCQNLNSAKECGAVKHCSQTTWLHKKLPEDKEDICQICMEMVQEARDQLISNETQDELRQVFEGSCKLILVKAIRKECMKLADEFIPELVDMLASQMNPQMVCATAGLCNSERINRLWLDYKSAKLSGRAEEEEEPERSNPIPGGCDDCRRFIEDTKTIIETHSKEEVLERLLYICDQAQSYADACKYAIVENFPEIYEVLTTDLDSNKICKLVGMCDESLASSVKVVTKGNQDRFTRINDDMECEFCEAMVNHVRDLMNNTTTEDEFLQIMEGLCHASKKEDKCLQFVHRYYKAAYAFVLNELHPRELCSTIGLCKGNVLDRPLWIPIMGGSEDYEQKLASMLSPAKDPESGDELFGEKESADLQSFDSSLLGILSPMAMLPMVEMKPAKELDSIPMVKMTPAEPVHPYKKEDIDELLAGFPASLFEKNYRPNLAADELKNKPFCSICELAMHDLENVLANADEDKKIEELVMDACERLPSSLRKQCDAFISQYGDSVLFILSQQLDPSIVCPRLNLCLKVELSNEIDHFPEWSPPKDVSDIKDCALCHFTVSEVEKRLHTPRTKESIIKELELVCDRLPASLHGQCDDFVTENAPKIIDMLIQEYTPEKICVFLKMCEPKPRDLTLGDFLKKIEEPKWRPLSKIEDMLKLVGDELDQLGMEERFNFAEEEEAKEKQEETNNPLCVMCEFAMAKIDRLLITNATEVLS</sequence>
<gene>
    <name evidence="10" type="ORF">QYM36_000276</name>
</gene>
<dbReference type="PROSITE" id="PS51110">
    <property type="entry name" value="SAP_A"/>
    <property type="match status" value="1"/>
</dbReference>
<evidence type="ECO:0000259" key="9">
    <source>
        <dbReference type="PROSITE" id="PS51110"/>
    </source>
</evidence>
<evidence type="ECO:0000256" key="4">
    <source>
        <dbReference type="ARBA" id="ARBA00022737"/>
    </source>
</evidence>
<evidence type="ECO:0008006" key="12">
    <source>
        <dbReference type="Google" id="ProtNLM"/>
    </source>
</evidence>
<dbReference type="EMBL" id="JAVRJZ010000002">
    <property type="protein sequence ID" value="KAK2725726.1"/>
    <property type="molecule type" value="Genomic_DNA"/>
</dbReference>
<keyword evidence="4" id="KW-0677">Repeat</keyword>
<dbReference type="InterPro" id="IPR011001">
    <property type="entry name" value="Saposin-like"/>
</dbReference>
<keyword evidence="3 7" id="KW-0732">Signal</keyword>
<evidence type="ECO:0000256" key="2">
    <source>
        <dbReference type="ARBA" id="ARBA00022525"/>
    </source>
</evidence>
<evidence type="ECO:0000256" key="3">
    <source>
        <dbReference type="ARBA" id="ARBA00022729"/>
    </source>
</evidence>
<dbReference type="GO" id="GO:0016020">
    <property type="term" value="C:membrane"/>
    <property type="evidence" value="ECO:0007669"/>
    <property type="project" value="GOC"/>
</dbReference>
<dbReference type="InterPro" id="IPR008373">
    <property type="entry name" value="Saposin"/>
</dbReference>
<dbReference type="AlphaFoldDB" id="A0AA88LJ65"/>
<keyword evidence="6" id="KW-0325">Glycoprotein</keyword>
<protein>
    <recommendedName>
        <fullName evidence="12">Saposin</fullName>
    </recommendedName>
</protein>
<dbReference type="SMART" id="SM00741">
    <property type="entry name" value="SapB"/>
    <property type="match status" value="5"/>
</dbReference>
<proteinExistence type="predicted"/>
<evidence type="ECO:0000256" key="6">
    <source>
        <dbReference type="ARBA" id="ARBA00023180"/>
    </source>
</evidence>
<dbReference type="SUPFAM" id="SSF47862">
    <property type="entry name" value="Saposin"/>
    <property type="match status" value="4"/>
</dbReference>
<keyword evidence="2" id="KW-0964">Secreted</keyword>
<dbReference type="InterPro" id="IPR051428">
    <property type="entry name" value="Sphingo_Act-Surfact_Prot"/>
</dbReference>
<feature type="domain" description="Saposin B-type" evidence="8">
    <location>
        <begin position="183"/>
        <end position="262"/>
    </location>
</feature>
<evidence type="ECO:0000313" key="10">
    <source>
        <dbReference type="EMBL" id="KAK2725726.1"/>
    </source>
</evidence>
<dbReference type="PANTHER" id="PTHR11480:SF3">
    <property type="entry name" value="BCDNA.GH08312"/>
    <property type="match status" value="1"/>
</dbReference>
<dbReference type="Pfam" id="PF02199">
    <property type="entry name" value="SapA"/>
    <property type="match status" value="1"/>
</dbReference>
<feature type="signal peptide" evidence="7">
    <location>
        <begin position="1"/>
        <end position="20"/>
    </location>
</feature>
<dbReference type="Proteomes" id="UP001187531">
    <property type="component" value="Unassembled WGS sequence"/>
</dbReference>
<evidence type="ECO:0000256" key="1">
    <source>
        <dbReference type="ARBA" id="ARBA00004613"/>
    </source>
</evidence>
<dbReference type="GO" id="GO:0005764">
    <property type="term" value="C:lysosome"/>
    <property type="evidence" value="ECO:0007669"/>
    <property type="project" value="InterPro"/>
</dbReference>
<feature type="domain" description="Saposin B-type" evidence="8">
    <location>
        <begin position="483"/>
        <end position="564"/>
    </location>
</feature>
<comment type="caution">
    <text evidence="10">The sequence shown here is derived from an EMBL/GenBank/DDBJ whole genome shotgun (WGS) entry which is preliminary data.</text>
</comment>
<dbReference type="InterPro" id="IPR008138">
    <property type="entry name" value="SapB_2"/>
</dbReference>
<feature type="chain" id="PRO_5041688618" description="Saposin" evidence="7">
    <location>
        <begin position="21"/>
        <end position="750"/>
    </location>
</feature>
<feature type="domain" description="Saposin B-type" evidence="8">
    <location>
        <begin position="72"/>
        <end position="154"/>
    </location>
</feature>
<name>A0AA88LJ65_ARTSF</name>
<dbReference type="PROSITE" id="PS50015">
    <property type="entry name" value="SAP_B"/>
    <property type="match status" value="5"/>
</dbReference>
<reference evidence="10" key="1">
    <citation type="submission" date="2023-07" db="EMBL/GenBank/DDBJ databases">
        <title>Chromosome-level genome assembly of Artemia franciscana.</title>
        <authorList>
            <person name="Jo E."/>
        </authorList>
    </citation>
    <scope>NUCLEOTIDE SEQUENCE</scope>
    <source>
        <tissue evidence="10">Whole body</tissue>
    </source>
</reference>
<dbReference type="Pfam" id="PF03489">
    <property type="entry name" value="SapB_2"/>
    <property type="match status" value="4"/>
</dbReference>
<dbReference type="SMART" id="SM00162">
    <property type="entry name" value="SAPA"/>
    <property type="match status" value="1"/>
</dbReference>
<keyword evidence="11" id="KW-1185">Reference proteome</keyword>
<feature type="domain" description="Saposin B-type" evidence="8">
    <location>
        <begin position="282"/>
        <end position="361"/>
    </location>
</feature>
<dbReference type="InterPro" id="IPR003119">
    <property type="entry name" value="SAP_A"/>
</dbReference>
<dbReference type="Gene3D" id="1.10.225.10">
    <property type="entry name" value="Saposin-like"/>
    <property type="match status" value="5"/>
</dbReference>
<evidence type="ECO:0000313" key="11">
    <source>
        <dbReference type="Proteomes" id="UP001187531"/>
    </source>
</evidence>
<accession>A0AA88LJ65</accession>
<dbReference type="InterPro" id="IPR007856">
    <property type="entry name" value="SapB_1"/>
</dbReference>
<organism evidence="10 11">
    <name type="scientific">Artemia franciscana</name>
    <name type="common">Brine shrimp</name>
    <name type="synonym">Artemia sanfranciscana</name>
    <dbReference type="NCBI Taxonomy" id="6661"/>
    <lineage>
        <taxon>Eukaryota</taxon>
        <taxon>Metazoa</taxon>
        <taxon>Ecdysozoa</taxon>
        <taxon>Arthropoda</taxon>
        <taxon>Crustacea</taxon>
        <taxon>Branchiopoda</taxon>
        <taxon>Anostraca</taxon>
        <taxon>Artemiidae</taxon>
        <taxon>Artemia</taxon>
    </lineage>
</organism>
<dbReference type="InterPro" id="IPR008139">
    <property type="entry name" value="SaposinB_dom"/>
</dbReference>
<dbReference type="GO" id="GO:0005576">
    <property type="term" value="C:extracellular region"/>
    <property type="evidence" value="ECO:0007669"/>
    <property type="project" value="UniProtKB-SubCell"/>
</dbReference>
<comment type="subcellular location">
    <subcellularLocation>
        <location evidence="1">Secreted</location>
    </subcellularLocation>
</comment>
<keyword evidence="5" id="KW-1015">Disulfide bond</keyword>